<gene>
    <name evidence="1" type="ORF">RRG08_053505</name>
</gene>
<dbReference type="EMBL" id="JAWDGP010007139">
    <property type="protein sequence ID" value="KAK3729562.1"/>
    <property type="molecule type" value="Genomic_DNA"/>
</dbReference>
<comment type="caution">
    <text evidence="1">The sequence shown here is derived from an EMBL/GenBank/DDBJ whole genome shotgun (WGS) entry which is preliminary data.</text>
</comment>
<evidence type="ECO:0000313" key="1">
    <source>
        <dbReference type="EMBL" id="KAK3729562.1"/>
    </source>
</evidence>
<proteinExistence type="predicted"/>
<sequence>MVDDWIHTLLYLTNVTSGVTSQYGKLRSSLFGGITERPDLVTRGCPGTRGVGCMSGRTVAIVAVASGEADLGAAEEESGALGTLRTGGD</sequence>
<protein>
    <submittedName>
        <fullName evidence="1">Uncharacterized protein</fullName>
    </submittedName>
</protein>
<dbReference type="AlphaFoldDB" id="A0AAE0Y207"/>
<accession>A0AAE0Y207</accession>
<name>A0AAE0Y207_9GAST</name>
<evidence type="ECO:0000313" key="2">
    <source>
        <dbReference type="Proteomes" id="UP001283361"/>
    </source>
</evidence>
<dbReference type="Proteomes" id="UP001283361">
    <property type="component" value="Unassembled WGS sequence"/>
</dbReference>
<organism evidence="1 2">
    <name type="scientific">Elysia crispata</name>
    <name type="common">lettuce slug</name>
    <dbReference type="NCBI Taxonomy" id="231223"/>
    <lineage>
        <taxon>Eukaryota</taxon>
        <taxon>Metazoa</taxon>
        <taxon>Spiralia</taxon>
        <taxon>Lophotrochozoa</taxon>
        <taxon>Mollusca</taxon>
        <taxon>Gastropoda</taxon>
        <taxon>Heterobranchia</taxon>
        <taxon>Euthyneura</taxon>
        <taxon>Panpulmonata</taxon>
        <taxon>Sacoglossa</taxon>
        <taxon>Placobranchoidea</taxon>
        <taxon>Plakobranchidae</taxon>
        <taxon>Elysia</taxon>
    </lineage>
</organism>
<reference evidence="1" key="1">
    <citation type="journal article" date="2023" name="G3 (Bethesda)">
        <title>A reference genome for the long-term kleptoplast-retaining sea slug Elysia crispata morphotype clarki.</title>
        <authorList>
            <person name="Eastman K.E."/>
            <person name="Pendleton A.L."/>
            <person name="Shaikh M.A."/>
            <person name="Suttiyut T."/>
            <person name="Ogas R."/>
            <person name="Tomko P."/>
            <person name="Gavelis G."/>
            <person name="Widhalm J.R."/>
            <person name="Wisecaver J.H."/>
        </authorList>
    </citation>
    <scope>NUCLEOTIDE SEQUENCE</scope>
    <source>
        <strain evidence="1">ECLA1</strain>
    </source>
</reference>
<keyword evidence="2" id="KW-1185">Reference proteome</keyword>